<keyword evidence="2" id="KW-1185">Reference proteome</keyword>
<dbReference type="Proteomes" id="UP001175226">
    <property type="component" value="Unassembled WGS sequence"/>
</dbReference>
<accession>A0AA39ITV5</accession>
<sequence>MPAAIIHSPSHNVRDEVVNVIHLCAHNHEKLSQLGQSFINYFIRAYVADLDTSSLHKSFVNELLSFHPLLWRLQVISYHRPTRLRRVSRRGIPRWLWSRDRYWTPFLFFCILWCSTYDDTLSTDYYELLKDGIIVEWPQMPVTTNNYTSPLVSMLIMALVSAPDNVTHETHGKLSIGFYVGLYLTHALSSSSPVHGQSKIMYENPSRGAKAFYLSRLSRLQISV</sequence>
<comment type="caution">
    <text evidence="1">The sequence shown here is derived from an EMBL/GenBank/DDBJ whole genome shotgun (WGS) entry which is preliminary data.</text>
</comment>
<dbReference type="EMBL" id="JAUEPT010000153">
    <property type="protein sequence ID" value="KAK0430375.1"/>
    <property type="molecule type" value="Genomic_DNA"/>
</dbReference>
<reference evidence="1" key="1">
    <citation type="submission" date="2023-06" db="EMBL/GenBank/DDBJ databases">
        <authorList>
            <consortium name="Lawrence Berkeley National Laboratory"/>
            <person name="Ahrendt S."/>
            <person name="Sahu N."/>
            <person name="Indic B."/>
            <person name="Wong-Bajracharya J."/>
            <person name="Merenyi Z."/>
            <person name="Ke H.-M."/>
            <person name="Monk M."/>
            <person name="Kocsube S."/>
            <person name="Drula E."/>
            <person name="Lipzen A."/>
            <person name="Balint B."/>
            <person name="Henrissat B."/>
            <person name="Andreopoulos B."/>
            <person name="Martin F.M."/>
            <person name="Harder C.B."/>
            <person name="Rigling D."/>
            <person name="Ford K.L."/>
            <person name="Foster G.D."/>
            <person name="Pangilinan J."/>
            <person name="Papanicolaou A."/>
            <person name="Barry K."/>
            <person name="LaButti K."/>
            <person name="Viragh M."/>
            <person name="Koriabine M."/>
            <person name="Yan M."/>
            <person name="Riley R."/>
            <person name="Champramary S."/>
            <person name="Plett K.L."/>
            <person name="Tsai I.J."/>
            <person name="Slot J."/>
            <person name="Sipos G."/>
            <person name="Plett J."/>
            <person name="Nagy L.G."/>
            <person name="Grigoriev I.V."/>
        </authorList>
    </citation>
    <scope>NUCLEOTIDE SEQUENCE</scope>
    <source>
        <strain evidence="1">FPL87.14</strain>
    </source>
</reference>
<name>A0AA39ITV5_9AGAR</name>
<evidence type="ECO:0000313" key="1">
    <source>
        <dbReference type="EMBL" id="KAK0430375.1"/>
    </source>
</evidence>
<proteinExistence type="predicted"/>
<gene>
    <name evidence="1" type="ORF">EV421DRAFT_1935593</name>
</gene>
<dbReference type="AlphaFoldDB" id="A0AA39ITV5"/>
<protein>
    <submittedName>
        <fullName evidence="1">Uncharacterized protein</fullName>
    </submittedName>
</protein>
<organism evidence="1 2">
    <name type="scientific">Armillaria borealis</name>
    <dbReference type="NCBI Taxonomy" id="47425"/>
    <lineage>
        <taxon>Eukaryota</taxon>
        <taxon>Fungi</taxon>
        <taxon>Dikarya</taxon>
        <taxon>Basidiomycota</taxon>
        <taxon>Agaricomycotina</taxon>
        <taxon>Agaricomycetes</taxon>
        <taxon>Agaricomycetidae</taxon>
        <taxon>Agaricales</taxon>
        <taxon>Marasmiineae</taxon>
        <taxon>Physalacriaceae</taxon>
        <taxon>Armillaria</taxon>
    </lineage>
</organism>
<evidence type="ECO:0000313" key="2">
    <source>
        <dbReference type="Proteomes" id="UP001175226"/>
    </source>
</evidence>